<sequence>MARLAFVPWILLITSSWWLVRLVFHLLAIWDQENQNLWRDSQRQTNKHAEKDIQATEKGFQEVDVAGMSPKPWHSGKRMYYIEPVGLIIFVWLALTPGVLGAWNAKFYTLSLLTVAAAFLYVHAVMGDECYTTWPHKSRLDDIRIPLWSPFGHCMVYTLPARGHGLEAQITRKIKSEHKVLDKYQHLLGALDVVRDKFTLDECKSAMSKVVSERLRTLNAYNQEKEIQYLARWLYHPGENNNSSPREPTKDSSKELKDISKELKDSSKEPIKEKGQGLGSLKAAKWVPGASCIGRDVVMALLHCELLLFERRTELANRGDVWNLRSRNYSGPLYCRYEKDIAVVGDPEKENPGQKINAFKDAVWYAIRVVKQISNEKWEDGKCDDPLLTLNFKKPRRSVVKELNFEGLWFPFEDMYVERLWSLCWAADPSTFGALYLFLQVLYLDIGNDNRVHIAPLQPCAESKYDSEWRLRWRHLWQTALVCEILIMLPTITNSFFVAVASVV</sequence>
<feature type="transmembrane region" description="Helical" evidence="1">
    <location>
        <begin position="6"/>
        <end position="30"/>
    </location>
</feature>
<reference evidence="2 3" key="1">
    <citation type="submission" date="2015-01" db="EMBL/GenBank/DDBJ databases">
        <title>The Genome Sequence of Cladophialophora immunda CBS83496.</title>
        <authorList>
            <consortium name="The Broad Institute Genomics Platform"/>
            <person name="Cuomo C."/>
            <person name="de Hoog S."/>
            <person name="Gorbushina A."/>
            <person name="Stielow B."/>
            <person name="Teixiera M."/>
            <person name="Abouelleil A."/>
            <person name="Chapman S.B."/>
            <person name="Priest M."/>
            <person name="Young S.K."/>
            <person name="Wortman J."/>
            <person name="Nusbaum C."/>
            <person name="Birren B."/>
        </authorList>
    </citation>
    <scope>NUCLEOTIDE SEQUENCE [LARGE SCALE GENOMIC DNA]</scope>
    <source>
        <strain evidence="2 3">CBS 83496</strain>
    </source>
</reference>
<protein>
    <submittedName>
        <fullName evidence="2">Uncharacterized protein</fullName>
    </submittedName>
</protein>
<dbReference type="GeneID" id="27341165"/>
<evidence type="ECO:0000313" key="2">
    <source>
        <dbReference type="EMBL" id="KIW35267.1"/>
    </source>
</evidence>
<dbReference type="RefSeq" id="XP_016255483.1">
    <property type="nucleotide sequence ID" value="XM_016388555.1"/>
</dbReference>
<dbReference type="Proteomes" id="UP000054466">
    <property type="component" value="Unassembled WGS sequence"/>
</dbReference>
<feature type="transmembrane region" description="Helical" evidence="1">
    <location>
        <begin position="78"/>
        <end position="95"/>
    </location>
</feature>
<dbReference type="VEuPathDB" id="FungiDB:PV07_01971"/>
<feature type="transmembrane region" description="Helical" evidence="1">
    <location>
        <begin position="107"/>
        <end position="127"/>
    </location>
</feature>
<keyword evidence="1" id="KW-0812">Transmembrane</keyword>
<evidence type="ECO:0000256" key="1">
    <source>
        <dbReference type="SAM" id="Phobius"/>
    </source>
</evidence>
<keyword evidence="3" id="KW-1185">Reference proteome</keyword>
<dbReference type="AlphaFoldDB" id="A0A0D2BCK5"/>
<evidence type="ECO:0000313" key="3">
    <source>
        <dbReference type="Proteomes" id="UP000054466"/>
    </source>
</evidence>
<proteinExistence type="predicted"/>
<keyword evidence="1" id="KW-0472">Membrane</keyword>
<organism evidence="2 3">
    <name type="scientific">Cladophialophora immunda</name>
    <dbReference type="NCBI Taxonomy" id="569365"/>
    <lineage>
        <taxon>Eukaryota</taxon>
        <taxon>Fungi</taxon>
        <taxon>Dikarya</taxon>
        <taxon>Ascomycota</taxon>
        <taxon>Pezizomycotina</taxon>
        <taxon>Eurotiomycetes</taxon>
        <taxon>Chaetothyriomycetidae</taxon>
        <taxon>Chaetothyriales</taxon>
        <taxon>Herpotrichiellaceae</taxon>
        <taxon>Cladophialophora</taxon>
    </lineage>
</organism>
<dbReference type="EMBL" id="KN847040">
    <property type="protein sequence ID" value="KIW35267.1"/>
    <property type="molecule type" value="Genomic_DNA"/>
</dbReference>
<dbReference type="OrthoDB" id="5426789at2759"/>
<dbReference type="HOGENOM" id="CLU_478986_0_0_1"/>
<gene>
    <name evidence="2" type="ORF">PV07_01971</name>
</gene>
<accession>A0A0D2BCK5</accession>
<keyword evidence="1" id="KW-1133">Transmembrane helix</keyword>
<name>A0A0D2BCK5_9EURO</name>